<dbReference type="EMBL" id="CP005760">
    <property type="protein sequence ID" value="AHH11603.1"/>
    <property type="molecule type" value="Genomic_DNA"/>
</dbReference>
<proteinExistence type="predicted"/>
<protein>
    <submittedName>
        <fullName evidence="1">Uncharacterized protein</fullName>
    </submittedName>
</protein>
<gene>
    <name evidence="1" type="ORF">BCO_0900113</name>
</gene>
<dbReference type="AlphaFoldDB" id="W5SY26"/>
<accession>W5SY26</accession>
<geneLocation type="plasmid" evidence="1">
    <name>unnamed</name>
</geneLocation>
<keyword evidence="1" id="KW-0614">Plasmid</keyword>
<evidence type="ECO:0000313" key="1">
    <source>
        <dbReference type="EMBL" id="AHH11603.1"/>
    </source>
</evidence>
<organism evidence="1">
    <name type="scientific">Borrelia coriaceae ATCC 43381</name>
    <dbReference type="NCBI Taxonomy" id="1408429"/>
    <lineage>
        <taxon>Bacteria</taxon>
        <taxon>Pseudomonadati</taxon>
        <taxon>Spirochaetota</taxon>
        <taxon>Spirochaetia</taxon>
        <taxon>Spirochaetales</taxon>
        <taxon>Borreliaceae</taxon>
        <taxon>Borrelia</taxon>
    </lineage>
</organism>
<name>W5SY26_9SPIR</name>
<dbReference type="HOGENOM" id="CLU_1154651_0_0_12"/>
<reference evidence="1" key="1">
    <citation type="submission" date="2013-04" db="EMBL/GenBank/DDBJ databases">
        <title>Comparative Genomics of Relapsing Fever Spirochetes.</title>
        <authorList>
            <person name="Schwan T.G."/>
            <person name="Raffel S.J."/>
            <person name="Porcella S.F."/>
            <person name="Martens C.A."/>
            <person name="Bruno D.P."/>
            <person name="Ricklefs S.M."/>
            <person name="Barbian K.B."/>
        </authorList>
    </citation>
    <scope>NUCLEOTIDE SEQUENCE</scope>
    <source>
        <strain evidence="1">Co53</strain>
        <plasmid evidence="1">unnamed</plasmid>
    </source>
</reference>
<sequence length="240" mass="27445">MIKRITNFNILIVCFFVCILGFCSQVFALYYNEINGNSYEYFLGYNITSSFIRGFYNESFEKKISEYVVIGKDNSGLLHIGSDYIYIEFPSEFGRGLGYPMIISVPISMDLVNVSLFFDKGSFVTTKPFSREWGLSNDAKSMFLKTSLISSFKNKLLSCKTFKIKLDYGHLNSVVAIFNLGDFQNLYDAVIKSKCKTLEEFVNSKIEEERPILTIKREALRLSLEQLLSEGFNTSTPKSK</sequence>